<name>A0AAX2LSI6_VIBFL</name>
<reference evidence="2 4" key="3">
    <citation type="submission" date="2018-06" db="EMBL/GenBank/DDBJ databases">
        <authorList>
            <consortium name="Pathogen Informatics"/>
            <person name="Doyle S."/>
        </authorList>
    </citation>
    <scope>NUCLEOTIDE SEQUENCE [LARGE SCALE GENOMIC DNA]</scope>
    <source>
        <strain evidence="2 4">NCTC11327</strain>
    </source>
</reference>
<evidence type="ECO:0000313" key="1">
    <source>
        <dbReference type="EMBL" id="AMF92953.1"/>
    </source>
</evidence>
<evidence type="ECO:0000313" key="3">
    <source>
        <dbReference type="Proteomes" id="UP000057088"/>
    </source>
</evidence>
<proteinExistence type="predicted"/>
<dbReference type="EMBL" id="UHIP01000002">
    <property type="protein sequence ID" value="SUQ26306.1"/>
    <property type="molecule type" value="Genomic_DNA"/>
</dbReference>
<dbReference type="GeneID" id="29383251"/>
<dbReference type="Proteomes" id="UP000254626">
    <property type="component" value="Unassembled WGS sequence"/>
</dbReference>
<dbReference type="EMBL" id="CP014034">
    <property type="protein sequence ID" value="AMF92953.1"/>
    <property type="molecule type" value="Genomic_DNA"/>
</dbReference>
<protein>
    <submittedName>
        <fullName evidence="2">Uncharacterized protein</fullName>
    </submittedName>
</protein>
<dbReference type="RefSeq" id="WP_061055855.1">
    <property type="nucleotide sequence ID" value="NZ_CABLBX010000027.1"/>
</dbReference>
<gene>
    <name evidence="1" type="ORF">AL536_05710</name>
    <name evidence="2" type="ORF">NCTC11327_03166</name>
</gene>
<dbReference type="KEGG" id="vfl:AL536_05710"/>
<reference evidence="3" key="1">
    <citation type="submission" date="2015-12" db="EMBL/GenBank/DDBJ databases">
        <title>FDA dAtabase for Regulatory Grade micrObial Sequences (FDA-ARGOS): Supporting development and validation of Infectious Disease Dx tests.</title>
        <authorList>
            <person name="Hoffmann M."/>
            <person name="Allard M."/>
            <person name="Evans P."/>
            <person name="Brown E."/>
            <person name="Tallon L.J."/>
            <person name="Sadzewicz L."/>
            <person name="Sengamalay N."/>
            <person name="Ott S."/>
            <person name="Godinez A."/>
            <person name="Nagaraj S."/>
            <person name="Vyas G."/>
            <person name="Aluvathingal J."/>
            <person name="Nadendla S."/>
            <person name="Geyer C."/>
            <person name="Sichtig H."/>
        </authorList>
    </citation>
    <scope>NUCLEOTIDE SEQUENCE [LARGE SCALE GENOMIC DNA]</scope>
    <source>
        <strain evidence="3">ATCC 33809</strain>
    </source>
</reference>
<evidence type="ECO:0000313" key="2">
    <source>
        <dbReference type="EMBL" id="SUQ26306.1"/>
    </source>
</evidence>
<organism evidence="2 4">
    <name type="scientific">Vibrio fluvialis</name>
    <dbReference type="NCBI Taxonomy" id="676"/>
    <lineage>
        <taxon>Bacteria</taxon>
        <taxon>Pseudomonadati</taxon>
        <taxon>Pseudomonadota</taxon>
        <taxon>Gammaproteobacteria</taxon>
        <taxon>Vibrionales</taxon>
        <taxon>Vibrionaceae</taxon>
        <taxon>Vibrio</taxon>
    </lineage>
</organism>
<sequence>MPVHQYQIFYQGSRLERNFTYLDTASNSYQKEKEILLSQGFELDVDPITAASPEEVIQKYTDKLEHELHGANSARHPFYSFALMLESALKSRKK</sequence>
<dbReference type="Proteomes" id="UP000057088">
    <property type="component" value="Chromosome 1"/>
</dbReference>
<dbReference type="AlphaFoldDB" id="A0AAX2LSI6"/>
<accession>A0AAX2LSI6</accession>
<reference evidence="1" key="2">
    <citation type="submission" date="2018-01" db="EMBL/GenBank/DDBJ databases">
        <title>FDA dAtabase for Regulatory Grade micrObial Sequences (FDA-ARGOS): Supporting development and validation of Infectious Disease Dx tests.</title>
        <authorList>
            <person name="Hoffmann M."/>
            <person name="Allard M."/>
            <person name="Evans P."/>
            <person name="Brown E."/>
            <person name="Tallon L."/>
            <person name="Sadzewicz L."/>
            <person name="Sengamalay N."/>
            <person name="Ott S."/>
            <person name="Godinez A."/>
            <person name="Nagaraj S."/>
            <person name="Vyas G."/>
            <person name="Aluvathingal J."/>
            <person name="Nadendla S."/>
            <person name="Geyer C."/>
            <person name="Sichtig H."/>
        </authorList>
    </citation>
    <scope>NUCLEOTIDE SEQUENCE</scope>
    <source>
        <strain evidence="1">ATCC 33809</strain>
    </source>
</reference>
<evidence type="ECO:0000313" key="4">
    <source>
        <dbReference type="Proteomes" id="UP000254626"/>
    </source>
</evidence>
<keyword evidence="3" id="KW-1185">Reference proteome</keyword>